<dbReference type="Gene3D" id="1.10.287.130">
    <property type="match status" value="1"/>
</dbReference>
<feature type="domain" description="Histidine kinase" evidence="12">
    <location>
        <begin position="245"/>
        <end position="444"/>
    </location>
</feature>
<comment type="caution">
    <text evidence="13">The sequence shown here is derived from an EMBL/GenBank/DDBJ whole genome shotgun (WGS) entry which is preliminary data.</text>
</comment>
<dbReference type="EMBL" id="JBDJNQ010000002">
    <property type="protein sequence ID" value="MEN5376871.1"/>
    <property type="molecule type" value="Genomic_DNA"/>
</dbReference>
<keyword evidence="10 11" id="KW-0472">Membrane</keyword>
<evidence type="ECO:0000256" key="6">
    <source>
        <dbReference type="ARBA" id="ARBA00022679"/>
    </source>
</evidence>
<keyword evidence="5" id="KW-0597">Phosphoprotein</keyword>
<dbReference type="GO" id="GO:0016301">
    <property type="term" value="F:kinase activity"/>
    <property type="evidence" value="ECO:0007669"/>
    <property type="project" value="UniProtKB-KW"/>
</dbReference>
<dbReference type="RefSeq" id="WP_183917435.1">
    <property type="nucleotide sequence ID" value="NZ_JBDJLH010000003.1"/>
</dbReference>
<dbReference type="SUPFAM" id="SSF47384">
    <property type="entry name" value="Homodimeric domain of signal transducing histidine kinase"/>
    <property type="match status" value="1"/>
</dbReference>
<evidence type="ECO:0000256" key="3">
    <source>
        <dbReference type="ARBA" id="ARBA00012438"/>
    </source>
</evidence>
<evidence type="ECO:0000256" key="4">
    <source>
        <dbReference type="ARBA" id="ARBA00022475"/>
    </source>
</evidence>
<evidence type="ECO:0000256" key="1">
    <source>
        <dbReference type="ARBA" id="ARBA00000085"/>
    </source>
</evidence>
<dbReference type="PANTHER" id="PTHR45453:SF2">
    <property type="entry name" value="HISTIDINE KINASE"/>
    <property type="match status" value="1"/>
</dbReference>
<feature type="transmembrane region" description="Helical" evidence="11">
    <location>
        <begin position="204"/>
        <end position="223"/>
    </location>
</feature>
<evidence type="ECO:0000259" key="12">
    <source>
        <dbReference type="PROSITE" id="PS50109"/>
    </source>
</evidence>
<dbReference type="Proteomes" id="UP001409291">
    <property type="component" value="Unassembled WGS sequence"/>
</dbReference>
<dbReference type="CDD" id="cd00075">
    <property type="entry name" value="HATPase"/>
    <property type="match status" value="1"/>
</dbReference>
<dbReference type="InterPro" id="IPR004358">
    <property type="entry name" value="Sig_transdc_His_kin-like_C"/>
</dbReference>
<dbReference type="PRINTS" id="PR00344">
    <property type="entry name" value="BCTRLSENSOR"/>
</dbReference>
<keyword evidence="14" id="KW-1185">Reference proteome</keyword>
<dbReference type="EC" id="2.7.13.3" evidence="3"/>
<dbReference type="PROSITE" id="PS50109">
    <property type="entry name" value="HIS_KIN"/>
    <property type="match status" value="1"/>
</dbReference>
<dbReference type="PANTHER" id="PTHR45453">
    <property type="entry name" value="PHOSPHATE REGULON SENSOR PROTEIN PHOR"/>
    <property type="match status" value="1"/>
</dbReference>
<dbReference type="SMART" id="SM00387">
    <property type="entry name" value="HATPase_c"/>
    <property type="match status" value="1"/>
</dbReference>
<evidence type="ECO:0000256" key="10">
    <source>
        <dbReference type="ARBA" id="ARBA00023136"/>
    </source>
</evidence>
<evidence type="ECO:0000313" key="14">
    <source>
        <dbReference type="Proteomes" id="UP001409291"/>
    </source>
</evidence>
<dbReference type="InterPro" id="IPR036890">
    <property type="entry name" value="HATPase_C_sf"/>
</dbReference>
<accession>A0ABV0BQ55</accession>
<dbReference type="Pfam" id="PF00512">
    <property type="entry name" value="HisKA"/>
    <property type="match status" value="1"/>
</dbReference>
<feature type="transmembrane region" description="Helical" evidence="11">
    <location>
        <begin position="7"/>
        <end position="28"/>
    </location>
</feature>
<evidence type="ECO:0000256" key="8">
    <source>
        <dbReference type="ARBA" id="ARBA00022777"/>
    </source>
</evidence>
<keyword evidence="4" id="KW-1003">Cell membrane</keyword>
<dbReference type="SMART" id="SM00388">
    <property type="entry name" value="HisKA"/>
    <property type="match status" value="1"/>
</dbReference>
<evidence type="ECO:0000256" key="5">
    <source>
        <dbReference type="ARBA" id="ARBA00022553"/>
    </source>
</evidence>
<comment type="subcellular location">
    <subcellularLocation>
        <location evidence="2">Cell membrane</location>
        <topology evidence="2">Multi-pass membrane protein</topology>
    </subcellularLocation>
</comment>
<dbReference type="InterPro" id="IPR050351">
    <property type="entry name" value="BphY/WalK/GraS-like"/>
</dbReference>
<sequence>MELKSKNYIYFFTILFVILIGIQSYLLLNSFQLKKREIYSLTKEKLGKIDETDALFDNDLLNNQDATSYYIQLAQKKITLATLENSYADKVNKTEKALTHYVDSLFSPLGFQVRLQKEILQITFQNAQEKLIKKPIIVYKTSGEMTHPLELSSGTWSTEKTVKQLTKEQSTITAEQEDKQYSFLVLRRSTFEVVNINWIVFKKLAFLLFNSTLILVALLFLFYRTYQNLKQQQKKISQLHDAVDNISHELKTPIATLKVALKTIQKQPDPTILAVMERQVERLENTLQPLHESDKTDADIPITFDQVKMILADFKLAHPHIKFDINEFSTIEIPINESDFTTIIVNLMNNSIKYGATHLSVSISTNKNLFEIQVRDNGIGMALKEIPHIFEKFYRIQKNNIYDSNGLGLGLYLVNTIVGRHQGKIDVTSKINIGTTFNIIIPHE</sequence>
<dbReference type="CDD" id="cd00082">
    <property type="entry name" value="HisKA"/>
    <property type="match status" value="1"/>
</dbReference>
<keyword evidence="9 11" id="KW-1133">Transmembrane helix</keyword>
<dbReference type="InterPro" id="IPR003661">
    <property type="entry name" value="HisK_dim/P_dom"/>
</dbReference>
<keyword evidence="8 13" id="KW-0418">Kinase</keyword>
<dbReference type="InterPro" id="IPR005467">
    <property type="entry name" value="His_kinase_dom"/>
</dbReference>
<evidence type="ECO:0000256" key="7">
    <source>
        <dbReference type="ARBA" id="ARBA00022692"/>
    </source>
</evidence>
<gene>
    <name evidence="13" type="ORF">ABE541_06325</name>
</gene>
<reference evidence="13 14" key="1">
    <citation type="submission" date="2024-04" db="EMBL/GenBank/DDBJ databases">
        <title>WGS of bacteria from Torrens River.</title>
        <authorList>
            <person name="Wyrsch E.R."/>
            <person name="Drigo B."/>
        </authorList>
    </citation>
    <scope>NUCLEOTIDE SEQUENCE [LARGE SCALE GENOMIC DNA]</scope>
    <source>
        <strain evidence="13 14">TWI391</strain>
    </source>
</reference>
<dbReference type="InterPro" id="IPR003594">
    <property type="entry name" value="HATPase_dom"/>
</dbReference>
<evidence type="ECO:0000256" key="11">
    <source>
        <dbReference type="SAM" id="Phobius"/>
    </source>
</evidence>
<protein>
    <recommendedName>
        <fullName evidence="3">histidine kinase</fullName>
        <ecNumber evidence="3">2.7.13.3</ecNumber>
    </recommendedName>
</protein>
<keyword evidence="7 11" id="KW-0812">Transmembrane</keyword>
<evidence type="ECO:0000256" key="9">
    <source>
        <dbReference type="ARBA" id="ARBA00022989"/>
    </source>
</evidence>
<dbReference type="Pfam" id="PF02518">
    <property type="entry name" value="HATPase_c"/>
    <property type="match status" value="1"/>
</dbReference>
<dbReference type="SUPFAM" id="SSF55874">
    <property type="entry name" value="ATPase domain of HSP90 chaperone/DNA topoisomerase II/histidine kinase"/>
    <property type="match status" value="1"/>
</dbReference>
<name>A0ABV0BQ55_9SPHI</name>
<comment type="catalytic activity">
    <reaction evidence="1">
        <text>ATP + protein L-histidine = ADP + protein N-phospho-L-histidine.</text>
        <dbReference type="EC" id="2.7.13.3"/>
    </reaction>
</comment>
<dbReference type="Gene3D" id="3.30.565.10">
    <property type="entry name" value="Histidine kinase-like ATPase, C-terminal domain"/>
    <property type="match status" value="1"/>
</dbReference>
<keyword evidence="6" id="KW-0808">Transferase</keyword>
<evidence type="ECO:0000256" key="2">
    <source>
        <dbReference type="ARBA" id="ARBA00004651"/>
    </source>
</evidence>
<dbReference type="InterPro" id="IPR036097">
    <property type="entry name" value="HisK_dim/P_sf"/>
</dbReference>
<evidence type="ECO:0000313" key="13">
    <source>
        <dbReference type="EMBL" id="MEN5376871.1"/>
    </source>
</evidence>
<proteinExistence type="predicted"/>
<organism evidence="13 14">
    <name type="scientific">Sphingobacterium kitahiroshimense</name>
    <dbReference type="NCBI Taxonomy" id="470446"/>
    <lineage>
        <taxon>Bacteria</taxon>
        <taxon>Pseudomonadati</taxon>
        <taxon>Bacteroidota</taxon>
        <taxon>Sphingobacteriia</taxon>
        <taxon>Sphingobacteriales</taxon>
        <taxon>Sphingobacteriaceae</taxon>
        <taxon>Sphingobacterium</taxon>
    </lineage>
</organism>